<dbReference type="Proteomes" id="UP000030753">
    <property type="component" value="Unassembled WGS sequence"/>
</dbReference>
<feature type="compositionally biased region" description="Basic and acidic residues" evidence="1">
    <location>
        <begin position="1"/>
        <end position="15"/>
    </location>
</feature>
<evidence type="ECO:0000313" key="2">
    <source>
        <dbReference type="EMBL" id="EWY86669.1"/>
    </source>
</evidence>
<feature type="region of interest" description="Disordered" evidence="1">
    <location>
        <begin position="1"/>
        <end position="51"/>
    </location>
</feature>
<reference evidence="2 3" key="1">
    <citation type="submission" date="2011-06" db="EMBL/GenBank/DDBJ databases">
        <title>The Genome Sequence of Fusarium oxysporum FOSC 3-a.</title>
        <authorList>
            <consortium name="The Broad Institute Genome Sequencing Platform"/>
            <person name="Ma L.-J."/>
            <person name="Gale L.R."/>
            <person name="Schwartz D.C."/>
            <person name="Zhou S."/>
            <person name="Corby-Kistler H."/>
            <person name="Young S.K."/>
            <person name="Zeng Q."/>
            <person name="Gargeya S."/>
            <person name="Fitzgerald M."/>
            <person name="Haas B."/>
            <person name="Abouelleil A."/>
            <person name="Alvarado L."/>
            <person name="Arachchi H.M."/>
            <person name="Berlin A."/>
            <person name="Brown A."/>
            <person name="Chapman S.B."/>
            <person name="Chen Z."/>
            <person name="Dunbar C."/>
            <person name="Freedman E."/>
            <person name="Gearin G."/>
            <person name="Gellesch M."/>
            <person name="Goldberg J."/>
            <person name="Griggs A."/>
            <person name="Gujja S."/>
            <person name="Heiman D."/>
            <person name="Howarth C."/>
            <person name="Larson L."/>
            <person name="Lui A."/>
            <person name="MacDonald P.J.P."/>
            <person name="Mehta T."/>
            <person name="Montmayeur A."/>
            <person name="Murphy C."/>
            <person name="Neiman D."/>
            <person name="Pearson M."/>
            <person name="Priest M."/>
            <person name="Roberts A."/>
            <person name="Saif S."/>
            <person name="Shea T."/>
            <person name="Shenoy N."/>
            <person name="Sisk P."/>
            <person name="Stolte C."/>
            <person name="Sykes S."/>
            <person name="Wortman J."/>
            <person name="Nusbaum C."/>
            <person name="Birren B."/>
        </authorList>
    </citation>
    <scope>NUCLEOTIDE SEQUENCE [LARGE SCALE GENOMIC DNA]</scope>
    <source>
        <strain evidence="3">FOSC 3-a</strain>
    </source>
</reference>
<name>W9I0Y2_FUSOX</name>
<accession>W9I0Y2</accession>
<evidence type="ECO:0000313" key="3">
    <source>
        <dbReference type="Proteomes" id="UP000030753"/>
    </source>
</evidence>
<dbReference type="EMBL" id="JH717845">
    <property type="protein sequence ID" value="EWY86669.1"/>
    <property type="molecule type" value="Genomic_DNA"/>
</dbReference>
<proteinExistence type="predicted"/>
<gene>
    <name evidence="2" type="ORF">FOYG_11105</name>
</gene>
<dbReference type="AlphaFoldDB" id="W9I0Y2"/>
<dbReference type="HOGENOM" id="CLU_3106370_0_0_1"/>
<organism evidence="2 3">
    <name type="scientific">Fusarium oxysporum NRRL 32931</name>
    <dbReference type="NCBI Taxonomy" id="660029"/>
    <lineage>
        <taxon>Eukaryota</taxon>
        <taxon>Fungi</taxon>
        <taxon>Dikarya</taxon>
        <taxon>Ascomycota</taxon>
        <taxon>Pezizomycotina</taxon>
        <taxon>Sordariomycetes</taxon>
        <taxon>Hypocreomycetidae</taxon>
        <taxon>Hypocreales</taxon>
        <taxon>Nectriaceae</taxon>
        <taxon>Fusarium</taxon>
        <taxon>Fusarium oxysporum species complex</taxon>
    </lineage>
</organism>
<feature type="compositionally biased region" description="Polar residues" evidence="1">
    <location>
        <begin position="41"/>
        <end position="51"/>
    </location>
</feature>
<sequence>MFAITHKERETEREYTSTGSGFPSEYDEDEEDKAEKRFIRSSPTAACQNDA</sequence>
<evidence type="ECO:0000256" key="1">
    <source>
        <dbReference type="SAM" id="MobiDB-lite"/>
    </source>
</evidence>
<protein>
    <submittedName>
        <fullName evidence="2">Uncharacterized protein</fullName>
    </submittedName>
</protein>